<name>A0AAX3G1M1_9PSED</name>
<dbReference type="InterPro" id="IPR019960">
    <property type="entry name" value="T1SS_VCA0849"/>
</dbReference>
<dbReference type="Gene3D" id="2.150.10.10">
    <property type="entry name" value="Serralysin-like metalloprotease, C-terminal"/>
    <property type="match status" value="2"/>
</dbReference>
<accession>A0AAX3G1M1</accession>
<organism evidence="4 5">
    <name type="scientific">Pseudomonas chlororaphis</name>
    <dbReference type="NCBI Taxonomy" id="587753"/>
    <lineage>
        <taxon>Bacteria</taxon>
        <taxon>Pseudomonadati</taxon>
        <taxon>Pseudomonadota</taxon>
        <taxon>Gammaproteobacteria</taxon>
        <taxon>Pseudomonadales</taxon>
        <taxon>Pseudomonadaceae</taxon>
        <taxon>Pseudomonas</taxon>
    </lineage>
</organism>
<dbReference type="Pfam" id="PF00353">
    <property type="entry name" value="HemolysinCabind"/>
    <property type="match status" value="3"/>
</dbReference>
<proteinExistence type="predicted"/>
<evidence type="ECO:0000313" key="4">
    <source>
        <dbReference type="EMBL" id="VEF76969.1"/>
    </source>
</evidence>
<feature type="domain" description="VWFA" evidence="3">
    <location>
        <begin position="1567"/>
        <end position="1752"/>
    </location>
</feature>
<keyword evidence="1" id="KW-0106">Calcium</keyword>
<dbReference type="InterPro" id="IPR018511">
    <property type="entry name" value="Hemolysin-typ_Ca-bd_CS"/>
</dbReference>
<reference evidence="4 5" key="1">
    <citation type="submission" date="2018-12" db="EMBL/GenBank/DDBJ databases">
        <authorList>
            <consortium name="Pathogen Informatics"/>
        </authorList>
    </citation>
    <scope>NUCLEOTIDE SEQUENCE [LARGE SCALE GENOMIC DNA]</scope>
    <source>
        <strain evidence="4 5">NCTC7357</strain>
    </source>
</reference>
<dbReference type="InterPro" id="IPR002035">
    <property type="entry name" value="VWF_A"/>
</dbReference>
<evidence type="ECO:0000256" key="1">
    <source>
        <dbReference type="ARBA" id="ARBA00022837"/>
    </source>
</evidence>
<dbReference type="PRINTS" id="PR00313">
    <property type="entry name" value="CABNDNGRPT"/>
</dbReference>
<dbReference type="NCBIfam" id="TIGR03661">
    <property type="entry name" value="T1SS_VCA0849"/>
    <property type="match status" value="1"/>
</dbReference>
<dbReference type="CDD" id="cd00198">
    <property type="entry name" value="vWFA"/>
    <property type="match status" value="1"/>
</dbReference>
<dbReference type="NCBIfam" id="TIGR01965">
    <property type="entry name" value="VCBS_repeat"/>
    <property type="match status" value="5"/>
</dbReference>
<dbReference type="InterPro" id="IPR047777">
    <property type="entry name" value="LapA-like_RM"/>
</dbReference>
<dbReference type="EMBL" id="LR134334">
    <property type="protein sequence ID" value="VEF76969.1"/>
    <property type="molecule type" value="Genomic_DNA"/>
</dbReference>
<dbReference type="InterPro" id="IPR001343">
    <property type="entry name" value="Hemolysn_Ca-bd"/>
</dbReference>
<dbReference type="Pfam" id="PF13519">
    <property type="entry name" value="VWA_2"/>
    <property type="match status" value="1"/>
</dbReference>
<dbReference type="PROSITE" id="PS50234">
    <property type="entry name" value="VWFA"/>
    <property type="match status" value="1"/>
</dbReference>
<dbReference type="RefSeq" id="WP_124323776.1">
    <property type="nucleotide sequence ID" value="NZ_CP118137.1"/>
</dbReference>
<evidence type="ECO:0000259" key="3">
    <source>
        <dbReference type="PROSITE" id="PS50234"/>
    </source>
</evidence>
<dbReference type="Proteomes" id="UP000277437">
    <property type="component" value="Chromosome"/>
</dbReference>
<dbReference type="GO" id="GO:0005509">
    <property type="term" value="F:calcium ion binding"/>
    <property type="evidence" value="ECO:0007669"/>
    <property type="project" value="InterPro"/>
</dbReference>
<evidence type="ECO:0000313" key="5">
    <source>
        <dbReference type="Proteomes" id="UP000277437"/>
    </source>
</evidence>
<evidence type="ECO:0000256" key="2">
    <source>
        <dbReference type="SAM" id="MobiDB-lite"/>
    </source>
</evidence>
<dbReference type="Pfam" id="PF17963">
    <property type="entry name" value="Big_9"/>
    <property type="match status" value="3"/>
</dbReference>
<sequence length="2370" mass="237633">MARLIGVVSKVIGQVVAVAADGSRRVLVEGDRLFAGDQLATGAEGAVAVHLQNGQELTLGRDSSLQMTPQLLANQAPHVQAPEAVTPSEAQLTDVEQLQKAIAAGADPTQTGEATAAGPGATGGSAGALGGGHTFVLLEEVAGRVEPIIGFPTAGFNGIPEFVPERIAAVPPSDDGDIALPPPPNNPVTLGGLSVANGELTLSEANLPQGSASNPAALVQNGTFSVSAPDGLLNLSVGGIAVVSGGVAAGFPQSITTALGNTLTIIGFDPATGTVSYSYTLVGNEIHSAADGANSLSEHFTVLASDSNGDSVSNSLDVNITDDVPQAFNDSNGVASESQLTLSGNVLTNDVQGADRVPSGPITAGTFNGTYGTLVLAADGTYTYTVHTSDPAFLALKGGGSGTDSFTYTLTDADGDTSTANLVLQVHNNDDPVVIQGLNLEGAELTVYEQNLADGSSPDVGALTQSGTFNVSALDGLQSLTVGGITLVSGGVAAGFPQSISTGLGNTLTITGYDPGTGVVSYSYTLVDNEAHPTGNGSNTLGESFTVVATDVDGSTTSGTLDVNVVDDLPTAANDSNPGIASESQLTLSGNVLTNDVQGADRVPSGPITAGTFNGTYGTLVLAADGTYTYTVHTSDPAFLALQGGGSGTETFAYTLTDADGDSSTANLVLQVHNNDDPVVIQGLNVEGGEVTVYEKNLADGSSPDAGALTQSGSFTLTALDGLQTLTVGGINVVTGGVAAGFPQSVTTALGNTLTITGYNAATGVISYSYTLVDNEDHPTANGANSLSEHFNVVATDVDGSTASGSLDVNVVDDLPTAVNDSNGVASENQLVLSGNVLSNDVQGADRVPSGPVTAGTFTGTYGTLVLAADGTYTYTLNTADTDFKALHGNGNGTETFAYTITDADGDPSTANLVLNIHNNDDGVTFNGLDSNGGELTVYEKNLPDGSSPNAAALTQSGSFTVTALDGLQTLTVGGISVISGGVAAGFPQSITTDLGNTLTITGYNAATGVISYSYTLADNEDHPTANGANSLSEHFNVVATDTDGSTASGSLDVNVVDDLPTAVNDSNGVASESQLVLSGNVLSNDEQGADRVPSGPVTAGTFTGTYGTLVLAADGTYTYTLNTADADFKALHGNDNGTETFAYTITDADGDPSTANLVLNIHNNDDGVTLDCLDIPGGELRVYEKHLSDGTSPNAPALTQSGFFIVSAPDGLQTLTVGGINVVTGGVAAGFPQSIATALGNTLTITGYDASSGVVSYSYTLLDNEDHPTGLGANSIAEHFTVLASDSDGSSASGVIDVNIVDDLPTANPDVVMADEGTTISGNVLGNDIAGADGPAATGAVVGVRAGSDTSTSAIGGLNSTINGLYGTLTLDAFGNATYHSYPNSVTIPDSEDVFVYTVRDADGDESTTTITIQICGNQLTAVTDQDVTVFEKALDLNKDGQDLAAGTVIGSDPGNTGETATGTLVGSVTGGSGTITYTLVGSATGTYGQILLNPDGTYRYTLTSAPKTSPTANDGPNVLGESFTYKATDAVGNTTTSTIQISIVDDVPKAVASERAVTALEVDSNLLLVIDVSGSMADPSGVPGLSRLELAKQAISTLLDKYDDMGDVKVQIVTFSSSATDKTPIWVDVATAKSIIASLTAGGGTNYDAAVAAAKLAFVTSGQISGAQNVGYFFSDGKPTDGQEIGTADETAWKAFLDANGIKNYAIGLGSGVSNSNLDPLAYDGSTHIDTNAVVVTDLNQLDSVLAGTVQGTPVTGTLLGEGGSFGADGGFIKTLVVDGTTYTYDPNGNSSQGSLSFSGGVNHGTFNTLDNSLSIATNNGGTLVVKLDTGDYTYSSQKITSAVLTEAVGFTASDNDGDLASSTLVIKVNPNVAPVAGDDHIITNILSGTILVPADALLANDSDANGDPLTAAPTSFNTGWLSPGADFTAGSLQTIGFTGGSNQTLTVARASFNANTAAMTAAVVISGFLGSINNGNDNDEDVISVTLKQGETLNLDHNLTAGRVGMEYAFNGGAYTAIADGGSFTAGADGTYQIHITNLTNPSGGNANGSENYQLTMTVNYAGGQESTSDYHGTYTASDSHGGSDSAAVSISYQGGHTLTGTAGDDVLLAGSGDNLINAGDGNDVLIAGSGNNTLHGDAGNDLLFSGPGNDLLDGGTGNDTASYAHASAGVTVDLSLLGAQNTGGAGTDILTAIENLVGSNYNDSLTGDNNANIITGGLGNDVLNGGGGDDLLIGGLGNNSLSGGSGSDTFQWQQGNSGHDLITDFTPGTDKLDLSQLLQGENASSASLDDYLHFTVTGSGPSLVTSIDVSAAAGATPSQTIDLAGVNLAAHYGVTPGAGGVIAGGVDTATIINGMLNDHSLKVDNV</sequence>
<gene>
    <name evidence="4" type="primary">cya_2</name>
    <name evidence="4" type="ORF">NCTC7357_05350</name>
</gene>
<dbReference type="SUPFAM" id="SSF51120">
    <property type="entry name" value="beta-Roll"/>
    <property type="match status" value="2"/>
</dbReference>
<dbReference type="InterPro" id="IPR010221">
    <property type="entry name" value="VCBS_dom"/>
</dbReference>
<dbReference type="InterPro" id="IPR040853">
    <property type="entry name" value="RapA2_cadherin-like"/>
</dbReference>
<dbReference type="Pfam" id="PF17803">
    <property type="entry name" value="Cadherin_4"/>
    <property type="match status" value="2"/>
</dbReference>
<dbReference type="Gene3D" id="3.40.50.410">
    <property type="entry name" value="von Willebrand factor, type A domain"/>
    <property type="match status" value="1"/>
</dbReference>
<dbReference type="SUPFAM" id="SSF53300">
    <property type="entry name" value="vWA-like"/>
    <property type="match status" value="1"/>
</dbReference>
<protein>
    <submittedName>
        <fullName evidence="4">VCBS protein</fullName>
    </submittedName>
</protein>
<feature type="compositionally biased region" description="Low complexity" evidence="2">
    <location>
        <begin position="109"/>
        <end position="119"/>
    </location>
</feature>
<dbReference type="NCBIfam" id="NF033682">
    <property type="entry name" value="retention_LapA"/>
    <property type="match status" value="1"/>
</dbReference>
<dbReference type="InterPro" id="IPR036465">
    <property type="entry name" value="vWFA_dom_sf"/>
</dbReference>
<dbReference type="InterPro" id="IPR011049">
    <property type="entry name" value="Serralysin-like_metalloprot_C"/>
</dbReference>
<dbReference type="PROSITE" id="PS00330">
    <property type="entry name" value="HEMOLYSIN_CALCIUM"/>
    <property type="match status" value="1"/>
</dbReference>
<dbReference type="SMART" id="SM00327">
    <property type="entry name" value="VWA"/>
    <property type="match status" value="1"/>
</dbReference>
<feature type="region of interest" description="Disordered" evidence="2">
    <location>
        <begin position="106"/>
        <end position="125"/>
    </location>
</feature>